<dbReference type="InterPro" id="IPR020846">
    <property type="entry name" value="MFS_dom"/>
</dbReference>
<dbReference type="PANTHER" id="PTHR43124:SF5">
    <property type="entry name" value="PURINE RIBONUCLEOSIDE EFFLUX PUMP NEPI"/>
    <property type="match status" value="1"/>
</dbReference>
<feature type="transmembrane region" description="Helical" evidence="6">
    <location>
        <begin position="305"/>
        <end position="328"/>
    </location>
</feature>
<evidence type="ECO:0000256" key="6">
    <source>
        <dbReference type="SAM" id="Phobius"/>
    </source>
</evidence>
<dbReference type="RefSeq" id="WP_235863646.1">
    <property type="nucleotide sequence ID" value="NZ_FNVB01000007.1"/>
</dbReference>
<name>A0A1H6DSW8_9PSEU</name>
<feature type="transmembrane region" description="Helical" evidence="6">
    <location>
        <begin position="51"/>
        <end position="71"/>
    </location>
</feature>
<dbReference type="PROSITE" id="PS50850">
    <property type="entry name" value="MFS"/>
    <property type="match status" value="1"/>
</dbReference>
<dbReference type="Pfam" id="PF07690">
    <property type="entry name" value="MFS_1"/>
    <property type="match status" value="1"/>
</dbReference>
<feature type="transmembrane region" description="Helical" evidence="6">
    <location>
        <begin position="140"/>
        <end position="160"/>
    </location>
</feature>
<keyword evidence="3 6" id="KW-0812">Transmembrane</keyword>
<evidence type="ECO:0000259" key="7">
    <source>
        <dbReference type="PROSITE" id="PS50850"/>
    </source>
</evidence>
<feature type="transmembrane region" description="Helical" evidence="6">
    <location>
        <begin position="172"/>
        <end position="194"/>
    </location>
</feature>
<keyword evidence="4 6" id="KW-1133">Transmembrane helix</keyword>
<accession>A0A1I1X7K9</accession>
<evidence type="ECO:0000313" key="9">
    <source>
        <dbReference type="EMBL" id="SFE01310.1"/>
    </source>
</evidence>
<feature type="transmembrane region" description="Helical" evidence="6">
    <location>
        <begin position="370"/>
        <end position="389"/>
    </location>
</feature>
<feature type="domain" description="Major facilitator superfamily (MFS) profile" evidence="7">
    <location>
        <begin position="17"/>
        <end position="392"/>
    </location>
</feature>
<organism evidence="8 11">
    <name type="scientific">Saccharopolyspora kobensis</name>
    <dbReference type="NCBI Taxonomy" id="146035"/>
    <lineage>
        <taxon>Bacteria</taxon>
        <taxon>Bacillati</taxon>
        <taxon>Actinomycetota</taxon>
        <taxon>Actinomycetes</taxon>
        <taxon>Pseudonocardiales</taxon>
        <taxon>Pseudonocardiaceae</taxon>
        <taxon>Saccharopolyspora</taxon>
    </lineage>
</organism>
<dbReference type="SUPFAM" id="SSF103473">
    <property type="entry name" value="MFS general substrate transporter"/>
    <property type="match status" value="1"/>
</dbReference>
<reference evidence="8" key="2">
    <citation type="submission" date="2016-10" db="EMBL/GenBank/DDBJ databases">
        <authorList>
            <person name="de Groot N.N."/>
        </authorList>
    </citation>
    <scope>NUCLEOTIDE SEQUENCE [LARGE SCALE GENOMIC DNA]</scope>
    <source>
        <strain evidence="8">ATCC 20501</strain>
    </source>
</reference>
<feature type="transmembrane region" description="Helical" evidence="6">
    <location>
        <begin position="113"/>
        <end position="133"/>
    </location>
</feature>
<evidence type="ECO:0000313" key="8">
    <source>
        <dbReference type="EMBL" id="SEG88391.1"/>
    </source>
</evidence>
<feature type="transmembrane region" description="Helical" evidence="6">
    <location>
        <begin position="340"/>
        <end position="364"/>
    </location>
</feature>
<keyword evidence="10" id="KW-1185">Reference proteome</keyword>
<evidence type="ECO:0000256" key="1">
    <source>
        <dbReference type="ARBA" id="ARBA00004651"/>
    </source>
</evidence>
<dbReference type="InterPro" id="IPR011701">
    <property type="entry name" value="MFS"/>
</dbReference>
<feature type="transmembrane region" description="Helical" evidence="6">
    <location>
        <begin position="249"/>
        <end position="270"/>
    </location>
</feature>
<keyword evidence="2" id="KW-1003">Cell membrane</keyword>
<comment type="subcellular location">
    <subcellularLocation>
        <location evidence="1">Cell membrane</location>
        <topology evidence="1">Multi-pass membrane protein</topology>
    </subcellularLocation>
</comment>
<dbReference type="GO" id="GO:0005886">
    <property type="term" value="C:plasma membrane"/>
    <property type="evidence" value="ECO:0007669"/>
    <property type="project" value="UniProtKB-SubCell"/>
</dbReference>
<evidence type="ECO:0000256" key="2">
    <source>
        <dbReference type="ARBA" id="ARBA00022475"/>
    </source>
</evidence>
<dbReference type="Proteomes" id="UP000199690">
    <property type="component" value="Unassembled WGS sequence"/>
</dbReference>
<evidence type="ECO:0000256" key="4">
    <source>
        <dbReference type="ARBA" id="ARBA00022989"/>
    </source>
</evidence>
<sequence>MNTPLESDRGPLRQWLAVAVLSLCTFIVVTSEMLPVGVLTPMAGGLGITPGMAGYSLTITGVVAAIAAPIAPRVLGTLDRRTVLAVAMVLLAAGNALTVLAQDFAVLVVSRTVLGIGMGVVWSLAAVVAPRLVTARHAALAVSLAVSGVAAASVIGVPLGTLIGDAFGWRSAFGALTASALLLAAILLISLPKLPKPTASATASTGGRPLLRTPAVVVGLIVVVFLVTAHFAAYTYIRPVLEDSTGISAASIAAVLLAYGVFGLIGNFAAGALAAKRSRATVVLLALGILLAIAVLALFSAVAAIAIAAIVVWGLAYGGLSVAGQIWMTRAAAGNEENVTGLYVGVFTASIALGAFLGGTVFEIAGMTPLLWTAAALALAALAAGLLGPGPSTITSEPRIPEKVPAA</sequence>
<dbReference type="EMBL" id="FNVB01000007">
    <property type="protein sequence ID" value="SEG88391.1"/>
    <property type="molecule type" value="Genomic_DNA"/>
</dbReference>
<evidence type="ECO:0000256" key="3">
    <source>
        <dbReference type="ARBA" id="ARBA00022692"/>
    </source>
</evidence>
<dbReference type="PANTHER" id="PTHR43124">
    <property type="entry name" value="PURINE EFFLUX PUMP PBUE"/>
    <property type="match status" value="1"/>
</dbReference>
<dbReference type="Gene3D" id="1.20.1250.20">
    <property type="entry name" value="MFS general substrate transporter like domains"/>
    <property type="match status" value="1"/>
</dbReference>
<feature type="transmembrane region" description="Helical" evidence="6">
    <location>
        <begin position="215"/>
        <end position="237"/>
    </location>
</feature>
<feature type="transmembrane region" description="Helical" evidence="6">
    <location>
        <begin position="282"/>
        <end position="299"/>
    </location>
</feature>
<protein>
    <submittedName>
        <fullName evidence="8">Predicted arabinose efflux permease, MFS family</fullName>
    </submittedName>
</protein>
<dbReference type="EMBL" id="FOME01000008">
    <property type="protein sequence ID" value="SFE01310.1"/>
    <property type="molecule type" value="Genomic_DNA"/>
</dbReference>
<dbReference type="InterPro" id="IPR050189">
    <property type="entry name" value="MFS_Efflux_Transporters"/>
</dbReference>
<evidence type="ECO:0000313" key="10">
    <source>
        <dbReference type="Proteomes" id="UP000199690"/>
    </source>
</evidence>
<proteinExistence type="predicted"/>
<dbReference type="GO" id="GO:0022857">
    <property type="term" value="F:transmembrane transporter activity"/>
    <property type="evidence" value="ECO:0007669"/>
    <property type="project" value="InterPro"/>
</dbReference>
<keyword evidence="5 6" id="KW-0472">Membrane</keyword>
<dbReference type="SMR" id="A0A1H6DSW8"/>
<feature type="transmembrane region" description="Helical" evidence="6">
    <location>
        <begin position="12"/>
        <end position="31"/>
    </location>
</feature>
<dbReference type="InterPro" id="IPR036259">
    <property type="entry name" value="MFS_trans_sf"/>
</dbReference>
<dbReference type="Proteomes" id="UP000236729">
    <property type="component" value="Unassembled WGS sequence"/>
</dbReference>
<reference evidence="10 11" key="1">
    <citation type="submission" date="2016-10" db="EMBL/GenBank/DDBJ databases">
        <authorList>
            <person name="Varghese N."/>
            <person name="Submissions S."/>
        </authorList>
    </citation>
    <scope>NUCLEOTIDE SEQUENCE [LARGE SCALE GENOMIC DNA]</scope>
    <source>
        <strain evidence="11">ATCC 20501</strain>
        <strain evidence="9 10">CGMCC 4.3529</strain>
    </source>
</reference>
<feature type="transmembrane region" description="Helical" evidence="6">
    <location>
        <begin position="83"/>
        <end position="101"/>
    </location>
</feature>
<evidence type="ECO:0000313" key="11">
    <source>
        <dbReference type="Proteomes" id="UP000236729"/>
    </source>
</evidence>
<accession>A0A1H6DSW8</accession>
<dbReference type="CDD" id="cd17324">
    <property type="entry name" value="MFS_NepI_like"/>
    <property type="match status" value="1"/>
</dbReference>
<evidence type="ECO:0000256" key="5">
    <source>
        <dbReference type="ARBA" id="ARBA00023136"/>
    </source>
</evidence>
<gene>
    <name evidence="8" type="ORF">SAMN02982929_04948</name>
    <name evidence="9" type="ORF">SAMN05216506_10880</name>
</gene>
<dbReference type="AlphaFoldDB" id="A0A1H6DSW8"/>